<feature type="domain" description="AB hydrolase-1" evidence="1">
    <location>
        <begin position="4"/>
        <end position="219"/>
    </location>
</feature>
<evidence type="ECO:0000259" key="1">
    <source>
        <dbReference type="Pfam" id="PF12697"/>
    </source>
</evidence>
<dbReference type="Pfam" id="PF12697">
    <property type="entry name" value="Abhydrolase_6"/>
    <property type="match status" value="1"/>
</dbReference>
<sequence length="228" mass="24475">MSTFVLIHGAGDGGWAWHLLVAELAARGHDAVAPDLPSEDDSAGLEEYVQTVVDAVGDKKNLVVVGHSLGGFTAPLVADRLQADTLVLLAAMIPAPGESPNDWWSNTGYGTAAREQAARDGGLTGNGDPFVGYYHDVPVALAKEAMRRERDQSNTPLDPPWPLDAWPDVPTKFILAKDDRFFPAEFLRRLAKERLGVTPDEIPGSHCVALGHPKELAEVLDSYTTNGS</sequence>
<dbReference type="EMBL" id="FOKG01000007">
    <property type="protein sequence ID" value="SFB25854.1"/>
    <property type="molecule type" value="Genomic_DNA"/>
</dbReference>
<dbReference type="InterPro" id="IPR029058">
    <property type="entry name" value="AB_hydrolase_fold"/>
</dbReference>
<dbReference type="AlphaFoldDB" id="A0A1I0ZJM6"/>
<keyword evidence="2" id="KW-0378">Hydrolase</keyword>
<keyword evidence="3" id="KW-1185">Reference proteome</keyword>
<dbReference type="PANTHER" id="PTHR37017:SF11">
    <property type="entry name" value="ESTERASE_LIPASE_THIOESTERASE DOMAIN-CONTAINING PROTEIN"/>
    <property type="match status" value="1"/>
</dbReference>
<dbReference type="RefSeq" id="WP_091673371.1">
    <property type="nucleotide sequence ID" value="NZ_FOKG01000007.1"/>
</dbReference>
<protein>
    <submittedName>
        <fullName evidence="2">Alpha/beta hydrolase family protein</fullName>
    </submittedName>
</protein>
<dbReference type="GO" id="GO:0016787">
    <property type="term" value="F:hydrolase activity"/>
    <property type="evidence" value="ECO:0007669"/>
    <property type="project" value="UniProtKB-KW"/>
</dbReference>
<dbReference type="OrthoDB" id="9773549at2"/>
<dbReference type="SUPFAM" id="SSF53474">
    <property type="entry name" value="alpha/beta-Hydrolases"/>
    <property type="match status" value="1"/>
</dbReference>
<evidence type="ECO:0000313" key="2">
    <source>
        <dbReference type="EMBL" id="SFB25854.1"/>
    </source>
</evidence>
<gene>
    <name evidence="2" type="ORF">SAMN05216266_10761</name>
</gene>
<dbReference type="Gene3D" id="3.40.50.1820">
    <property type="entry name" value="alpha/beta hydrolase"/>
    <property type="match status" value="1"/>
</dbReference>
<evidence type="ECO:0000313" key="3">
    <source>
        <dbReference type="Proteomes" id="UP000243799"/>
    </source>
</evidence>
<name>A0A1I0ZJM6_9PSEU</name>
<dbReference type="PANTHER" id="PTHR37017">
    <property type="entry name" value="AB HYDROLASE-1 DOMAIN-CONTAINING PROTEIN-RELATED"/>
    <property type="match status" value="1"/>
</dbReference>
<dbReference type="InterPro" id="IPR052897">
    <property type="entry name" value="Sec-Metab_Biosynth_Hydrolase"/>
</dbReference>
<dbReference type="Proteomes" id="UP000243799">
    <property type="component" value="Unassembled WGS sequence"/>
</dbReference>
<dbReference type="STRING" id="490629.SAMN05216266_10761"/>
<proteinExistence type="predicted"/>
<dbReference type="InterPro" id="IPR000073">
    <property type="entry name" value="AB_hydrolase_1"/>
</dbReference>
<accession>A0A1I0ZJM6</accession>
<organism evidence="2 3">
    <name type="scientific">Amycolatopsis marina</name>
    <dbReference type="NCBI Taxonomy" id="490629"/>
    <lineage>
        <taxon>Bacteria</taxon>
        <taxon>Bacillati</taxon>
        <taxon>Actinomycetota</taxon>
        <taxon>Actinomycetes</taxon>
        <taxon>Pseudonocardiales</taxon>
        <taxon>Pseudonocardiaceae</taxon>
        <taxon>Amycolatopsis</taxon>
    </lineage>
</organism>
<reference evidence="3" key="1">
    <citation type="submission" date="2016-10" db="EMBL/GenBank/DDBJ databases">
        <authorList>
            <person name="Varghese N."/>
            <person name="Submissions S."/>
        </authorList>
    </citation>
    <scope>NUCLEOTIDE SEQUENCE [LARGE SCALE GENOMIC DNA]</scope>
    <source>
        <strain evidence="3">CGMCC 4.3568</strain>
    </source>
</reference>